<feature type="transmembrane region" description="Helical" evidence="8">
    <location>
        <begin position="26"/>
        <end position="48"/>
    </location>
</feature>
<dbReference type="RefSeq" id="WP_053993133.1">
    <property type="nucleotide sequence ID" value="NZ_CP065643.1"/>
</dbReference>
<feature type="transmembrane region" description="Helical" evidence="8">
    <location>
        <begin position="135"/>
        <end position="156"/>
    </location>
</feature>
<comment type="subcellular location">
    <subcellularLocation>
        <location evidence="1">Cell membrane</location>
        <topology evidence="1">Multi-pass membrane protein</topology>
    </subcellularLocation>
</comment>
<evidence type="ECO:0000313" key="10">
    <source>
        <dbReference type="Proteomes" id="UP000037977"/>
    </source>
</evidence>
<feature type="transmembrane region" description="Helical" evidence="8">
    <location>
        <begin position="294"/>
        <end position="315"/>
    </location>
</feature>
<reference evidence="9 10" key="1">
    <citation type="submission" date="2015-07" db="EMBL/GenBank/DDBJ databases">
        <title>Genome sequencing project for genomic taxonomy and phylogenomics of Bacillus-like bacteria.</title>
        <authorList>
            <person name="Liu B."/>
            <person name="Wang J."/>
            <person name="Zhu Y."/>
            <person name="Liu G."/>
            <person name="Chen Q."/>
            <person name="Chen Z."/>
            <person name="Che J."/>
            <person name="Ge C."/>
            <person name="Shi H."/>
            <person name="Pan Z."/>
            <person name="Liu X."/>
        </authorList>
    </citation>
    <scope>NUCLEOTIDE SEQUENCE [LARGE SCALE GENOMIC DNA]</scope>
    <source>
        <strain evidence="9 10">DSM 54</strain>
    </source>
</reference>
<feature type="transmembrane region" description="Helical" evidence="8">
    <location>
        <begin position="168"/>
        <end position="192"/>
    </location>
</feature>
<dbReference type="EMBL" id="LGCI01000002">
    <property type="protein sequence ID" value="KOY83940.1"/>
    <property type="molecule type" value="Genomic_DNA"/>
</dbReference>
<dbReference type="CDD" id="cd06550">
    <property type="entry name" value="TM_ABC_iron-siderophores_like"/>
    <property type="match status" value="1"/>
</dbReference>
<evidence type="ECO:0000256" key="3">
    <source>
        <dbReference type="ARBA" id="ARBA00022448"/>
    </source>
</evidence>
<dbReference type="OrthoDB" id="9811721at2"/>
<dbReference type="Pfam" id="PF01032">
    <property type="entry name" value="FecCD"/>
    <property type="match status" value="1"/>
</dbReference>
<dbReference type="PANTHER" id="PTHR30472:SF65">
    <property type="entry name" value="SIDEROPHORE TRANSPORT SYSTEM PERMEASE PROTEIN YFIZ-RELATED"/>
    <property type="match status" value="1"/>
</dbReference>
<gene>
    <name evidence="9" type="ORF">ADM90_00570</name>
</gene>
<dbReference type="Proteomes" id="UP000037977">
    <property type="component" value="Unassembled WGS sequence"/>
</dbReference>
<organism evidence="9 10">
    <name type="scientific">Lysinibacillus macroides</name>
    <dbReference type="NCBI Taxonomy" id="33935"/>
    <lineage>
        <taxon>Bacteria</taxon>
        <taxon>Bacillati</taxon>
        <taxon>Bacillota</taxon>
        <taxon>Bacilli</taxon>
        <taxon>Bacillales</taxon>
        <taxon>Bacillaceae</taxon>
        <taxon>Lysinibacillus</taxon>
    </lineage>
</organism>
<dbReference type="PATRIC" id="fig|33935.3.peg.2954"/>
<dbReference type="InterPro" id="IPR000522">
    <property type="entry name" value="ABC_transptr_permease_BtuC"/>
</dbReference>
<evidence type="ECO:0000256" key="8">
    <source>
        <dbReference type="SAM" id="Phobius"/>
    </source>
</evidence>
<protein>
    <submittedName>
        <fullName evidence="9">Ferrichrome ABC transporter permease</fullName>
    </submittedName>
</protein>
<evidence type="ECO:0000313" key="9">
    <source>
        <dbReference type="EMBL" id="KOY83940.1"/>
    </source>
</evidence>
<dbReference type="PANTHER" id="PTHR30472">
    <property type="entry name" value="FERRIC ENTEROBACTIN TRANSPORT SYSTEM PERMEASE PROTEIN"/>
    <property type="match status" value="1"/>
</dbReference>
<evidence type="ECO:0000256" key="7">
    <source>
        <dbReference type="ARBA" id="ARBA00023136"/>
    </source>
</evidence>
<feature type="transmembrane region" description="Helical" evidence="8">
    <location>
        <begin position="212"/>
        <end position="234"/>
    </location>
</feature>
<dbReference type="SUPFAM" id="SSF81345">
    <property type="entry name" value="ABC transporter involved in vitamin B12 uptake, BtuC"/>
    <property type="match status" value="1"/>
</dbReference>
<dbReference type="InterPro" id="IPR037294">
    <property type="entry name" value="ABC_BtuC-like"/>
</dbReference>
<comment type="caution">
    <text evidence="9">The sequence shown here is derived from an EMBL/GenBank/DDBJ whole genome shotgun (WGS) entry which is preliminary data.</text>
</comment>
<comment type="similarity">
    <text evidence="2">Belongs to the binding-protein-dependent transport system permease family. FecCD subfamily.</text>
</comment>
<evidence type="ECO:0000256" key="5">
    <source>
        <dbReference type="ARBA" id="ARBA00022692"/>
    </source>
</evidence>
<evidence type="ECO:0000256" key="6">
    <source>
        <dbReference type="ARBA" id="ARBA00022989"/>
    </source>
</evidence>
<sequence>MTTSTGVGGLNDLDELQKRSHPIRGVVALIVGVIGLLFAIGLSISFGAADISLGTVWTAVIHFSPELTTHQIIHDIRLPRVLGAALVGASFAVAGAIMQGMTRNPLADSGLLGLNAGAAFMLAVCFAFFPSLPYMYLILWSFVGAGLGVVIVYGIGSLSKGGLTPMRLVLAGAAVSALLGALGEGLALYYRIGQDLAFWYAGGVSGTKWSHLQILSPWILVAMIGAIILSRSITLLSLGEEIAIGLGQRIGVVKIWGMIIVLILAGAAVSVVGAVGFVGLIIPHLARYIVGHDYRWIIPCSLIYGALLVVLADFVARIINPPYETPIGALIAFIGVPFFLYLARKGGKEL</sequence>
<feature type="transmembrane region" description="Helical" evidence="8">
    <location>
        <begin position="255"/>
        <end position="282"/>
    </location>
</feature>
<keyword evidence="5 8" id="KW-0812">Transmembrane</keyword>
<feature type="transmembrane region" description="Helical" evidence="8">
    <location>
        <begin position="327"/>
        <end position="344"/>
    </location>
</feature>
<evidence type="ECO:0000256" key="1">
    <source>
        <dbReference type="ARBA" id="ARBA00004651"/>
    </source>
</evidence>
<keyword evidence="3" id="KW-0813">Transport</keyword>
<dbReference type="GO" id="GO:0033214">
    <property type="term" value="P:siderophore-iron import into cell"/>
    <property type="evidence" value="ECO:0007669"/>
    <property type="project" value="TreeGrafter"/>
</dbReference>
<feature type="transmembrane region" description="Helical" evidence="8">
    <location>
        <begin position="110"/>
        <end position="129"/>
    </location>
</feature>
<dbReference type="FunFam" id="1.10.3470.10:FF:000001">
    <property type="entry name" value="Vitamin B12 ABC transporter permease BtuC"/>
    <property type="match status" value="1"/>
</dbReference>
<keyword evidence="4" id="KW-1003">Cell membrane</keyword>
<name>A0A0M9DNF0_9BACI</name>
<dbReference type="GO" id="GO:0022857">
    <property type="term" value="F:transmembrane transporter activity"/>
    <property type="evidence" value="ECO:0007669"/>
    <property type="project" value="InterPro"/>
</dbReference>
<keyword evidence="10" id="KW-1185">Reference proteome</keyword>
<feature type="transmembrane region" description="Helical" evidence="8">
    <location>
        <begin position="81"/>
        <end position="98"/>
    </location>
</feature>
<dbReference type="AlphaFoldDB" id="A0A0M9DNF0"/>
<dbReference type="Gene3D" id="1.10.3470.10">
    <property type="entry name" value="ABC transporter involved in vitamin B12 uptake, BtuC"/>
    <property type="match status" value="1"/>
</dbReference>
<evidence type="ECO:0000256" key="2">
    <source>
        <dbReference type="ARBA" id="ARBA00007935"/>
    </source>
</evidence>
<accession>A0A0M9DNF0</accession>
<proteinExistence type="inferred from homology"/>
<evidence type="ECO:0000256" key="4">
    <source>
        <dbReference type="ARBA" id="ARBA00022475"/>
    </source>
</evidence>
<dbReference type="GO" id="GO:0005886">
    <property type="term" value="C:plasma membrane"/>
    <property type="evidence" value="ECO:0007669"/>
    <property type="project" value="UniProtKB-SubCell"/>
</dbReference>
<dbReference type="STRING" id="33935.ADM90_00570"/>
<keyword evidence="7 8" id="KW-0472">Membrane</keyword>
<keyword evidence="6 8" id="KW-1133">Transmembrane helix</keyword>